<dbReference type="EMBL" id="NMPR01000045">
    <property type="protein sequence ID" value="KAA8632976.1"/>
    <property type="molecule type" value="Genomic_DNA"/>
</dbReference>
<feature type="compositionally biased region" description="Polar residues" evidence="1">
    <location>
        <begin position="94"/>
        <end position="108"/>
    </location>
</feature>
<evidence type="ECO:0000256" key="1">
    <source>
        <dbReference type="SAM" id="MobiDB-lite"/>
    </source>
</evidence>
<gene>
    <name evidence="2" type="ORF">SMACR_09378</name>
</gene>
<feature type="compositionally biased region" description="Low complexity" evidence="1">
    <location>
        <begin position="59"/>
        <end position="78"/>
    </location>
</feature>
<accession>A0A8S8ZVF0</accession>
<dbReference type="Proteomes" id="UP000433876">
    <property type="component" value="Unassembled WGS sequence"/>
</dbReference>
<evidence type="ECO:0000313" key="3">
    <source>
        <dbReference type="Proteomes" id="UP000433876"/>
    </source>
</evidence>
<dbReference type="AlphaFoldDB" id="A0A8S8ZVF0"/>
<sequence>MVRIRRPFPRRDNNVAVATSYGTQASQLMRSAKDTSSDSPSKMQLAKTENENAPKDSSDLPPLDGTTSTTTSGTLPSPELATASKNSCAPDHPTISSPSTNLVAASSTDRNKITKRRRAVPVKGTKAERLRESLKYFRERRITTRPASSLQSLGRYQGCSSSYVPANRSITVALPSESEDDTEDK</sequence>
<protein>
    <submittedName>
        <fullName evidence="2">Uncharacterized protein</fullName>
    </submittedName>
</protein>
<feature type="compositionally biased region" description="Basic and acidic residues" evidence="1">
    <location>
        <begin position="48"/>
        <end position="58"/>
    </location>
</feature>
<proteinExistence type="predicted"/>
<dbReference type="VEuPathDB" id="FungiDB:SMAC_09378"/>
<feature type="region of interest" description="Disordered" evidence="1">
    <location>
        <begin position="1"/>
        <end position="125"/>
    </location>
</feature>
<reference evidence="2 3" key="1">
    <citation type="submission" date="2017-07" db="EMBL/GenBank/DDBJ databases">
        <title>Genome sequence of the Sordaria macrospora wild type strain R19027.</title>
        <authorList>
            <person name="Nowrousian M."/>
            <person name="Teichert I."/>
            <person name="Kueck U."/>
        </authorList>
    </citation>
    <scope>NUCLEOTIDE SEQUENCE [LARGE SCALE GENOMIC DNA]</scope>
    <source>
        <strain evidence="2 3">R19027</strain>
        <tissue evidence="2">Mycelium</tissue>
    </source>
</reference>
<name>A0A8S8ZVF0_SORMA</name>
<organism evidence="2 3">
    <name type="scientific">Sordaria macrospora</name>
    <dbReference type="NCBI Taxonomy" id="5147"/>
    <lineage>
        <taxon>Eukaryota</taxon>
        <taxon>Fungi</taxon>
        <taxon>Dikarya</taxon>
        <taxon>Ascomycota</taxon>
        <taxon>Pezizomycotina</taxon>
        <taxon>Sordariomycetes</taxon>
        <taxon>Sordariomycetidae</taxon>
        <taxon>Sordariales</taxon>
        <taxon>Sordariaceae</taxon>
        <taxon>Sordaria</taxon>
    </lineage>
</organism>
<feature type="compositionally biased region" description="Polar residues" evidence="1">
    <location>
        <begin position="16"/>
        <end position="29"/>
    </location>
</feature>
<comment type="caution">
    <text evidence="2">The sequence shown here is derived from an EMBL/GenBank/DDBJ whole genome shotgun (WGS) entry which is preliminary data.</text>
</comment>
<evidence type="ECO:0000313" key="2">
    <source>
        <dbReference type="EMBL" id="KAA8632976.1"/>
    </source>
</evidence>